<keyword evidence="2" id="KW-1185">Reference proteome</keyword>
<proteinExistence type="predicted"/>
<dbReference type="RefSeq" id="WP_069327141.1">
    <property type="nucleotide sequence ID" value="NZ_MDER01000033.1"/>
</dbReference>
<sequence length="114" mass="13852">MNQRQAQKIIPSTWIMIEKQNNSTSDYILYAIDWKRKARWSWEGWNDLADLLQFNIPVRRKLGSPNYSSQPCAKIAKKAIVLRMNEQQYDRFEMLLYKPFSKKKWNSFLKEYRQ</sequence>
<dbReference type="EMBL" id="MDER01000033">
    <property type="protein sequence ID" value="ODP28926.1"/>
    <property type="molecule type" value="Genomic_DNA"/>
</dbReference>
<comment type="caution">
    <text evidence="1">The sequence shown here is derived from an EMBL/GenBank/DDBJ whole genome shotgun (WGS) entry which is preliminary data.</text>
</comment>
<dbReference type="AlphaFoldDB" id="A0A1E3L599"/>
<evidence type="ECO:0000313" key="2">
    <source>
        <dbReference type="Proteomes" id="UP000094578"/>
    </source>
</evidence>
<evidence type="ECO:0000313" key="1">
    <source>
        <dbReference type="EMBL" id="ODP28926.1"/>
    </source>
</evidence>
<reference evidence="1 2" key="1">
    <citation type="submission" date="2016-08" db="EMBL/GenBank/DDBJ databases">
        <title>Genome sequencing of Paenibacillus sp. TI45-13ar, isolated from Korean traditional nuruk.</title>
        <authorList>
            <person name="Kim S.-J."/>
        </authorList>
    </citation>
    <scope>NUCLEOTIDE SEQUENCE [LARGE SCALE GENOMIC DNA]</scope>
    <source>
        <strain evidence="1 2">TI45-13ar</strain>
    </source>
</reference>
<accession>A0A1E3L599</accession>
<protein>
    <submittedName>
        <fullName evidence="1">Uncharacterized protein</fullName>
    </submittedName>
</protein>
<gene>
    <name evidence="1" type="ORF">PTI45_01705</name>
</gene>
<organism evidence="1 2">
    <name type="scientific">Paenibacillus nuruki</name>
    <dbReference type="NCBI Taxonomy" id="1886670"/>
    <lineage>
        <taxon>Bacteria</taxon>
        <taxon>Bacillati</taxon>
        <taxon>Bacillota</taxon>
        <taxon>Bacilli</taxon>
        <taxon>Bacillales</taxon>
        <taxon>Paenibacillaceae</taxon>
        <taxon>Paenibacillus</taxon>
    </lineage>
</organism>
<name>A0A1E3L599_9BACL</name>
<dbReference type="Proteomes" id="UP000094578">
    <property type="component" value="Unassembled WGS sequence"/>
</dbReference>
<dbReference type="STRING" id="1886670.PTI45_01705"/>